<evidence type="ECO:0000313" key="2">
    <source>
        <dbReference type="Proteomes" id="UP001177023"/>
    </source>
</evidence>
<protein>
    <submittedName>
        <fullName evidence="1">Uncharacterized protein</fullName>
    </submittedName>
</protein>
<dbReference type="Proteomes" id="UP001177023">
    <property type="component" value="Unassembled WGS sequence"/>
</dbReference>
<evidence type="ECO:0000313" key="1">
    <source>
        <dbReference type="EMBL" id="CAJ0583729.1"/>
    </source>
</evidence>
<dbReference type="EMBL" id="CATQJA010002665">
    <property type="protein sequence ID" value="CAJ0583729.1"/>
    <property type="molecule type" value="Genomic_DNA"/>
</dbReference>
<proteinExistence type="predicted"/>
<feature type="non-terminal residue" evidence="1">
    <location>
        <position position="146"/>
    </location>
</feature>
<organism evidence="1 2">
    <name type="scientific">Mesorhabditis spiculigera</name>
    <dbReference type="NCBI Taxonomy" id="96644"/>
    <lineage>
        <taxon>Eukaryota</taxon>
        <taxon>Metazoa</taxon>
        <taxon>Ecdysozoa</taxon>
        <taxon>Nematoda</taxon>
        <taxon>Chromadorea</taxon>
        <taxon>Rhabditida</taxon>
        <taxon>Rhabditina</taxon>
        <taxon>Rhabditomorpha</taxon>
        <taxon>Rhabditoidea</taxon>
        <taxon>Rhabditidae</taxon>
        <taxon>Mesorhabditinae</taxon>
        <taxon>Mesorhabditis</taxon>
    </lineage>
</organism>
<accession>A0AA36GA89</accession>
<comment type="caution">
    <text evidence="1">The sequence shown here is derived from an EMBL/GenBank/DDBJ whole genome shotgun (WGS) entry which is preliminary data.</text>
</comment>
<sequence>MTGGRVIVLDQLVETLPQYERVEGLRIFSHMTRIKRWRKSTSQLSSLDKPYKDAFDYVHGQISKFVELTGSEFGQRILDNWTELRRKIVEGTKDVEDRMEVNDFAFKQTTVDIENIVVPGKAKELDEPLGTSCAWFVKYQRQKKLY</sequence>
<reference evidence="1" key="1">
    <citation type="submission" date="2023-06" db="EMBL/GenBank/DDBJ databases">
        <authorList>
            <person name="Delattre M."/>
        </authorList>
    </citation>
    <scope>NUCLEOTIDE SEQUENCE</scope>
    <source>
        <strain evidence="1">AF72</strain>
    </source>
</reference>
<keyword evidence="2" id="KW-1185">Reference proteome</keyword>
<dbReference type="AlphaFoldDB" id="A0AA36GA89"/>
<gene>
    <name evidence="1" type="ORF">MSPICULIGERA_LOCUS21798</name>
</gene>
<name>A0AA36GA89_9BILA</name>